<reference evidence="1 2" key="1">
    <citation type="submission" date="2020-08" db="EMBL/GenBank/DDBJ databases">
        <title>Sequencing the genomes of 1000 actinobacteria strains.</title>
        <authorList>
            <person name="Klenk H.-P."/>
        </authorList>
    </citation>
    <scope>NUCLEOTIDE SEQUENCE [LARGE SCALE GENOMIC DNA]</scope>
    <source>
        <strain evidence="1 2">DSM 45859</strain>
    </source>
</reference>
<evidence type="ECO:0000313" key="1">
    <source>
        <dbReference type="EMBL" id="MBB4682938.1"/>
    </source>
</evidence>
<dbReference type="RefSeq" id="WP_184777176.1">
    <property type="nucleotide sequence ID" value="NZ_JACHMG010000001.1"/>
</dbReference>
<dbReference type="SUPFAM" id="SSF53335">
    <property type="entry name" value="S-adenosyl-L-methionine-dependent methyltransferases"/>
    <property type="match status" value="1"/>
</dbReference>
<gene>
    <name evidence="1" type="ORF">BJY18_000423</name>
</gene>
<organism evidence="1 2">
    <name type="scientific">Amycolatopsis jiangsuensis</name>
    <dbReference type="NCBI Taxonomy" id="1181879"/>
    <lineage>
        <taxon>Bacteria</taxon>
        <taxon>Bacillati</taxon>
        <taxon>Actinomycetota</taxon>
        <taxon>Actinomycetes</taxon>
        <taxon>Pseudonocardiales</taxon>
        <taxon>Pseudonocardiaceae</taxon>
        <taxon>Amycolatopsis</taxon>
    </lineage>
</organism>
<keyword evidence="1" id="KW-0489">Methyltransferase</keyword>
<keyword evidence="1" id="KW-0808">Transferase</keyword>
<comment type="caution">
    <text evidence="1">The sequence shown here is derived from an EMBL/GenBank/DDBJ whole genome shotgun (WGS) entry which is preliminary data.</text>
</comment>
<proteinExistence type="predicted"/>
<dbReference type="Gene3D" id="3.40.50.150">
    <property type="entry name" value="Vaccinia Virus protein VP39"/>
    <property type="match status" value="1"/>
</dbReference>
<dbReference type="GO" id="GO:0032259">
    <property type="term" value="P:methylation"/>
    <property type="evidence" value="ECO:0007669"/>
    <property type="project" value="UniProtKB-KW"/>
</dbReference>
<dbReference type="Pfam" id="PF13578">
    <property type="entry name" value="Methyltransf_24"/>
    <property type="match status" value="1"/>
</dbReference>
<accession>A0A840IP10</accession>
<keyword evidence="2" id="KW-1185">Reference proteome</keyword>
<name>A0A840IP10_9PSEU</name>
<protein>
    <submittedName>
        <fullName evidence="1">Putative O-methyltransferase YrrM</fullName>
    </submittedName>
</protein>
<evidence type="ECO:0000313" key="2">
    <source>
        <dbReference type="Proteomes" id="UP000581769"/>
    </source>
</evidence>
<dbReference type="GO" id="GO:0008168">
    <property type="term" value="F:methyltransferase activity"/>
    <property type="evidence" value="ECO:0007669"/>
    <property type="project" value="UniProtKB-KW"/>
</dbReference>
<dbReference type="AlphaFoldDB" id="A0A840IP10"/>
<sequence length="244" mass="27617">MDSNVNGRLGEQVTLDLVDRLYREHAEALRAAREAQRAHRRAHPAMKTQLDDVEAEITYLLLRHFRPEKVVEIGSLHGWSTSWILRALADNGTGRLITADLIDHATGTVPESLSAGRWEFRKGDAKTLTGDWRAEVGYLFVDADHRARFAKWYLAEVFPTLAPGTPVSVHDVFHRATPLPFTEGAEVLRWLERTGTRYFTASRARAPRTHARLGELRRELGLTESVHTGRDNPMLYFRVAARSA</sequence>
<dbReference type="InterPro" id="IPR029063">
    <property type="entry name" value="SAM-dependent_MTases_sf"/>
</dbReference>
<dbReference type="EMBL" id="JACHMG010000001">
    <property type="protein sequence ID" value="MBB4682938.1"/>
    <property type="molecule type" value="Genomic_DNA"/>
</dbReference>
<dbReference type="Proteomes" id="UP000581769">
    <property type="component" value="Unassembled WGS sequence"/>
</dbReference>